<evidence type="ECO:0000313" key="2">
    <source>
        <dbReference type="Proteomes" id="UP001596996"/>
    </source>
</evidence>
<dbReference type="EMBL" id="JBHTJN010000009">
    <property type="protein sequence ID" value="MFD0966232.1"/>
    <property type="molecule type" value="Genomic_DNA"/>
</dbReference>
<accession>A0ABW3IA18</accession>
<sequence>MPLSLAPQALSIGLPAATRSKALKFDDLGFKATNFPVAQHHSRIDRLANIRSCSLNN</sequence>
<name>A0ABW3IA18_9PAST</name>
<dbReference type="Proteomes" id="UP001596996">
    <property type="component" value="Unassembled WGS sequence"/>
</dbReference>
<evidence type="ECO:0000313" key="1">
    <source>
        <dbReference type="EMBL" id="MFD0966232.1"/>
    </source>
</evidence>
<proteinExistence type="predicted"/>
<protein>
    <submittedName>
        <fullName evidence="1">Uncharacterized protein</fullName>
    </submittedName>
</protein>
<dbReference type="RefSeq" id="WP_380820121.1">
    <property type="nucleotide sequence ID" value="NZ_JBHTJN010000009.1"/>
</dbReference>
<comment type="caution">
    <text evidence="1">The sequence shown here is derived from an EMBL/GenBank/DDBJ whole genome shotgun (WGS) entry which is preliminary data.</text>
</comment>
<gene>
    <name evidence="1" type="ORF">ACFQ02_05105</name>
</gene>
<organism evidence="1 2">
    <name type="scientific">Seminibacterium arietis</name>
    <dbReference type="NCBI Taxonomy" id="1173502"/>
    <lineage>
        <taxon>Bacteria</taxon>
        <taxon>Pseudomonadati</taxon>
        <taxon>Pseudomonadota</taxon>
        <taxon>Gammaproteobacteria</taxon>
        <taxon>Pasteurellales</taxon>
        <taxon>Pasteurellaceae</taxon>
        <taxon>Seminibacterium</taxon>
    </lineage>
</organism>
<reference evidence="2" key="1">
    <citation type="journal article" date="2019" name="Int. J. Syst. Evol. Microbiol.">
        <title>The Global Catalogue of Microorganisms (GCM) 10K type strain sequencing project: providing services to taxonomists for standard genome sequencing and annotation.</title>
        <authorList>
            <consortium name="The Broad Institute Genomics Platform"/>
            <consortium name="The Broad Institute Genome Sequencing Center for Infectious Disease"/>
            <person name="Wu L."/>
            <person name="Ma J."/>
        </authorList>
    </citation>
    <scope>NUCLEOTIDE SEQUENCE [LARGE SCALE GENOMIC DNA]</scope>
    <source>
        <strain evidence="2">CCUG 61707</strain>
    </source>
</reference>
<keyword evidence="2" id="KW-1185">Reference proteome</keyword>